<evidence type="ECO:0000313" key="2">
    <source>
        <dbReference type="EMBL" id="SHL33719.1"/>
    </source>
</evidence>
<feature type="signal peptide" evidence="1">
    <location>
        <begin position="1"/>
        <end position="20"/>
    </location>
</feature>
<dbReference type="AlphaFoldDB" id="A0A1M6ZTH7"/>
<keyword evidence="1" id="KW-0732">Signal</keyword>
<accession>A0A1M6ZTH7</accession>
<reference evidence="3" key="1">
    <citation type="submission" date="2016-11" db="EMBL/GenBank/DDBJ databases">
        <authorList>
            <person name="Varghese N."/>
            <person name="Submissions S."/>
        </authorList>
    </citation>
    <scope>NUCLEOTIDE SEQUENCE [LARGE SCALE GENOMIC DNA]</scope>
    <source>
        <strain evidence="3">UWOS</strain>
    </source>
</reference>
<proteinExistence type="predicted"/>
<dbReference type="RefSeq" id="WP_073306458.1">
    <property type="nucleotide sequence ID" value="NZ_FRAW01000072.1"/>
</dbReference>
<dbReference type="Proteomes" id="UP000184275">
    <property type="component" value="Unassembled WGS sequence"/>
</dbReference>
<sequence length="184" mass="21352">MIKNVSTIILICFFSASVGAAKISAVENTAEFCYHIAKDNSLDLKIKHNVDIELPLSEIAKHTECEDKWNPQIDLYEIYEVDFPEEWNCTTLVPLWYVKTCEEVQDFFKNKKKSPLSKGVSHNCTTSEKQIDGRELEGRFILEITKHPKWSFKETHTYKFKKNFNVKISGQCSDKTFNSENDEE</sequence>
<evidence type="ECO:0000256" key="1">
    <source>
        <dbReference type="SAM" id="SignalP"/>
    </source>
</evidence>
<feature type="chain" id="PRO_5012680736" evidence="1">
    <location>
        <begin position="21"/>
        <end position="184"/>
    </location>
</feature>
<evidence type="ECO:0000313" key="3">
    <source>
        <dbReference type="Proteomes" id="UP000184275"/>
    </source>
</evidence>
<organism evidence="2 3">
    <name type="scientific">Fibrobacter intestinalis</name>
    <dbReference type="NCBI Taxonomy" id="28122"/>
    <lineage>
        <taxon>Bacteria</taxon>
        <taxon>Pseudomonadati</taxon>
        <taxon>Fibrobacterota</taxon>
        <taxon>Fibrobacteria</taxon>
        <taxon>Fibrobacterales</taxon>
        <taxon>Fibrobacteraceae</taxon>
        <taxon>Fibrobacter</taxon>
    </lineage>
</organism>
<gene>
    <name evidence="2" type="ORF">SAMN05720469_1722</name>
</gene>
<dbReference type="EMBL" id="FRAW01000072">
    <property type="protein sequence ID" value="SHL33719.1"/>
    <property type="molecule type" value="Genomic_DNA"/>
</dbReference>
<protein>
    <submittedName>
        <fullName evidence="2">Uncharacterized protein</fullName>
    </submittedName>
</protein>
<name>A0A1M6ZTH7_9BACT</name>
<keyword evidence="3" id="KW-1185">Reference proteome</keyword>